<dbReference type="SUPFAM" id="SSF53474">
    <property type="entry name" value="alpha/beta-Hydrolases"/>
    <property type="match status" value="1"/>
</dbReference>
<proteinExistence type="predicted"/>
<sequence length="352" mass="38889">MTLLRIDKYRSELLDNERDIYIYLPPSYGLNVDRRYPVLYLHDGQNVFHPAYNGQSWNLHRVADRLIAEGRIEEIVMVGAANMEMARADEYTHALDGVDYARDKMDITPKGELYERFLIEELKPYIDAVLRTKTGPAHTGLLGSSRGGQVTYHIGMRRPDVYGMIGIMSPYLYYVNPENLSETRVYARFAGRPPLHKIWIDTGGREGTLILEKHVQGLVDELLEAGYEPNRQLAYYFDPEAAHTEADWEARVALPLLHFFGQPGELADVSITPASATALHGADAIGRFVPAASYAGGLRLTPLGGGFAASGPVGRVARVDAGGIVRGDEADSVQAAYSFEGLTAHAVWPPAD</sequence>
<name>A0ABT6TMZ1_9BACL</name>
<reference evidence="1" key="1">
    <citation type="submission" date="2023-04" db="EMBL/GenBank/DDBJ databases">
        <title>Comparative genomic analysis of Cohnella hashimotonis sp. nov., isolated from the International Space Station.</title>
        <authorList>
            <person name="Venkateswaran K."/>
            <person name="Simpson A."/>
        </authorList>
    </citation>
    <scope>NUCLEOTIDE SEQUENCE</scope>
    <source>
        <strain evidence="1">F6_2S_P_1</strain>
    </source>
</reference>
<dbReference type="EMBL" id="JAGRPV010000001">
    <property type="protein sequence ID" value="MDI4648228.1"/>
    <property type="molecule type" value="Genomic_DNA"/>
</dbReference>
<protein>
    <submittedName>
        <fullName evidence="1">Alpha/beta hydrolase-fold protein</fullName>
    </submittedName>
</protein>
<dbReference type="Pfam" id="PF00756">
    <property type="entry name" value="Esterase"/>
    <property type="match status" value="1"/>
</dbReference>
<evidence type="ECO:0000313" key="1">
    <source>
        <dbReference type="EMBL" id="MDI4648228.1"/>
    </source>
</evidence>
<dbReference type="InterPro" id="IPR000801">
    <property type="entry name" value="Esterase-like"/>
</dbReference>
<gene>
    <name evidence="1" type="ORF">KB449_24970</name>
</gene>
<dbReference type="PANTHER" id="PTHR48098:SF6">
    <property type="entry name" value="FERRI-BACILLIBACTIN ESTERASE BESA"/>
    <property type="match status" value="1"/>
</dbReference>
<dbReference type="Gene3D" id="3.40.50.1820">
    <property type="entry name" value="alpha/beta hydrolase"/>
    <property type="match status" value="1"/>
</dbReference>
<comment type="caution">
    <text evidence="1">The sequence shown here is derived from an EMBL/GenBank/DDBJ whole genome shotgun (WGS) entry which is preliminary data.</text>
</comment>
<dbReference type="PANTHER" id="PTHR48098">
    <property type="entry name" value="ENTEROCHELIN ESTERASE-RELATED"/>
    <property type="match status" value="1"/>
</dbReference>
<organism evidence="1 2">
    <name type="scientific">Cohnella hashimotonis</name>
    <dbReference type="NCBI Taxonomy" id="2826895"/>
    <lineage>
        <taxon>Bacteria</taxon>
        <taxon>Bacillati</taxon>
        <taxon>Bacillota</taxon>
        <taxon>Bacilli</taxon>
        <taxon>Bacillales</taxon>
        <taxon>Paenibacillaceae</taxon>
        <taxon>Cohnella</taxon>
    </lineage>
</organism>
<dbReference type="Proteomes" id="UP001161691">
    <property type="component" value="Unassembled WGS sequence"/>
</dbReference>
<dbReference type="InterPro" id="IPR050583">
    <property type="entry name" value="Mycobacterial_A85_antigen"/>
</dbReference>
<keyword evidence="2" id="KW-1185">Reference proteome</keyword>
<keyword evidence="1" id="KW-0378">Hydrolase</keyword>
<evidence type="ECO:0000313" key="2">
    <source>
        <dbReference type="Proteomes" id="UP001161691"/>
    </source>
</evidence>
<dbReference type="InterPro" id="IPR029058">
    <property type="entry name" value="AB_hydrolase_fold"/>
</dbReference>
<dbReference type="GO" id="GO:0016787">
    <property type="term" value="F:hydrolase activity"/>
    <property type="evidence" value="ECO:0007669"/>
    <property type="project" value="UniProtKB-KW"/>
</dbReference>
<dbReference type="RefSeq" id="WP_282910957.1">
    <property type="nucleotide sequence ID" value="NZ_JAGRPV010000001.1"/>
</dbReference>
<accession>A0ABT6TMZ1</accession>